<dbReference type="PANTHER" id="PTHR35075">
    <property type="entry name" value="A-KINASE ANCHOR PROTEIN 14"/>
    <property type="match status" value="1"/>
</dbReference>
<protein>
    <submittedName>
        <fullName evidence="1">A-kinase anchoring protein 14</fullName>
    </submittedName>
</protein>
<dbReference type="InterPro" id="IPR025663">
    <property type="entry name" value="AKAP_28"/>
</dbReference>
<evidence type="ECO:0000313" key="1">
    <source>
        <dbReference type="Ensembl" id="ENSLOCP00000018755.1"/>
    </source>
</evidence>
<evidence type="ECO:0000313" key="2">
    <source>
        <dbReference type="Proteomes" id="UP000018468"/>
    </source>
</evidence>
<proteinExistence type="predicted"/>
<dbReference type="Pfam" id="PF14469">
    <property type="entry name" value="AKAP28"/>
    <property type="match status" value="1"/>
</dbReference>
<dbReference type="HOGENOM" id="CLU_116552_0_0_1"/>
<dbReference type="GO" id="GO:0034237">
    <property type="term" value="F:protein kinase A regulatory subunit binding"/>
    <property type="evidence" value="ECO:0000318"/>
    <property type="project" value="GO_Central"/>
</dbReference>
<dbReference type="InterPro" id="IPR053084">
    <property type="entry name" value="AKAP"/>
</dbReference>
<reference evidence="2" key="1">
    <citation type="submission" date="2011-12" db="EMBL/GenBank/DDBJ databases">
        <title>The Draft Genome of Lepisosteus oculatus.</title>
        <authorList>
            <consortium name="The Broad Institute Genome Assembly &amp; Analysis Group"/>
            <consortium name="Computational R&amp;D Group"/>
            <consortium name="and Sequencing Platform"/>
            <person name="Di Palma F."/>
            <person name="Alfoldi J."/>
            <person name="Johnson J."/>
            <person name="Berlin A."/>
            <person name="Gnerre S."/>
            <person name="Jaffe D."/>
            <person name="MacCallum I."/>
            <person name="Young S."/>
            <person name="Walker B.J."/>
            <person name="Lander E.S."/>
            <person name="Lindblad-Toh K."/>
        </authorList>
    </citation>
    <scope>NUCLEOTIDE SEQUENCE [LARGE SCALE GENOMIC DNA]</scope>
</reference>
<keyword evidence="2" id="KW-1185">Reference proteome</keyword>
<dbReference type="eggNOG" id="ENOG502S0CR">
    <property type="taxonomic scope" value="Eukaryota"/>
</dbReference>
<dbReference type="GO" id="GO:0005952">
    <property type="term" value="C:cAMP-dependent protein kinase complex"/>
    <property type="evidence" value="ECO:0000318"/>
    <property type="project" value="GO_Central"/>
</dbReference>
<dbReference type="Proteomes" id="UP000018468">
    <property type="component" value="Linkage group LG7"/>
</dbReference>
<dbReference type="Ensembl" id="ENSLOCT00000018787.1">
    <property type="protein sequence ID" value="ENSLOCP00000018755.1"/>
    <property type="gene ID" value="ENSLOCG00000015242.1"/>
</dbReference>
<accession>W5NDP6</accession>
<dbReference type="FunCoup" id="W5NDP6">
    <property type="interactions" value="2"/>
</dbReference>
<dbReference type="GeneTree" id="ENSGT00390000003444"/>
<dbReference type="AlphaFoldDB" id="W5NDP6"/>
<organism evidence="1 2">
    <name type="scientific">Lepisosteus oculatus</name>
    <name type="common">Spotted gar</name>
    <dbReference type="NCBI Taxonomy" id="7918"/>
    <lineage>
        <taxon>Eukaryota</taxon>
        <taxon>Metazoa</taxon>
        <taxon>Chordata</taxon>
        <taxon>Craniata</taxon>
        <taxon>Vertebrata</taxon>
        <taxon>Euteleostomi</taxon>
        <taxon>Actinopterygii</taxon>
        <taxon>Neopterygii</taxon>
        <taxon>Holostei</taxon>
        <taxon>Semionotiformes</taxon>
        <taxon>Lepisosteidae</taxon>
        <taxon>Lepisosteus</taxon>
    </lineage>
</organism>
<dbReference type="PANTHER" id="PTHR35075:SF1">
    <property type="entry name" value="A-KINASE ANCHOR PROTEIN 14"/>
    <property type="match status" value="1"/>
</dbReference>
<reference evidence="1" key="3">
    <citation type="submission" date="2025-09" db="UniProtKB">
        <authorList>
            <consortium name="Ensembl"/>
        </authorList>
    </citation>
    <scope>IDENTIFICATION</scope>
</reference>
<sequence>MDDNADVLNKEASTIIELALQNAQNYLLHKQITENDCTDYEIKNINWTACKDFTIELGKKQIEEYMSTWEMHPRWLYSLEFLQEKDLEFHRQYHYRVQWSIPTRRRPIPQATACVYFIISTSKIKPQTLPVEVYFLVESNQLQHRPGKTRFREKWLKDVIESKTLLQESIDF</sequence>
<name>W5NDP6_LEPOC</name>
<dbReference type="Bgee" id="ENSLOCG00000015242">
    <property type="expression patterns" value="Expressed in pharyngeal gill and 11 other cell types or tissues"/>
</dbReference>
<dbReference type="STRING" id="7918.ENSLOCP00000018755"/>
<dbReference type="EMBL" id="AHAT01017038">
    <property type="status" value="NOT_ANNOTATED_CDS"/>
    <property type="molecule type" value="Genomic_DNA"/>
</dbReference>
<dbReference type="KEGG" id="loc:107077913"/>
<dbReference type="InParanoid" id="W5NDP6"/>
<reference evidence="1" key="2">
    <citation type="submission" date="2025-08" db="UniProtKB">
        <authorList>
            <consortium name="Ensembl"/>
        </authorList>
    </citation>
    <scope>IDENTIFICATION</scope>
</reference>
<dbReference type="OrthoDB" id="2148342at2759"/>
<dbReference type="OMA" id="FHYIYCV"/>